<sequence>MNRSSTLFLTCGLPGSGKTTLARQLEQEAPALRLTGDEWLQELFPNMSTAEAETGPFRSRVERLQWLTAVRALELGCNVVVDWGVWARDERDVFRVAAREVGARVVLCLLDPPIDELWSRVSRRNADRPFGAFEMTRADLVRWSELFQRPTADELALYDVWEAWDHPRPQQSV</sequence>
<gene>
    <name evidence="1" type="ORF">GCM10010862_42590</name>
</gene>
<proteinExistence type="predicted"/>
<comment type="caution">
    <text evidence="1">The sequence shown here is derived from an EMBL/GenBank/DDBJ whole genome shotgun (WGS) entry which is preliminary data.</text>
</comment>
<evidence type="ECO:0008006" key="3">
    <source>
        <dbReference type="Google" id="ProtNLM"/>
    </source>
</evidence>
<organism evidence="1 2">
    <name type="scientific">Devosia nitrariae</name>
    <dbReference type="NCBI Taxonomy" id="2071872"/>
    <lineage>
        <taxon>Bacteria</taxon>
        <taxon>Pseudomonadati</taxon>
        <taxon>Pseudomonadota</taxon>
        <taxon>Alphaproteobacteria</taxon>
        <taxon>Hyphomicrobiales</taxon>
        <taxon>Devosiaceae</taxon>
        <taxon>Devosia</taxon>
    </lineage>
</organism>
<name>A0ABQ5WAM6_9HYPH</name>
<reference evidence="2" key="1">
    <citation type="journal article" date="2019" name="Int. J. Syst. Evol. Microbiol.">
        <title>The Global Catalogue of Microorganisms (GCM) 10K type strain sequencing project: providing services to taxonomists for standard genome sequencing and annotation.</title>
        <authorList>
            <consortium name="The Broad Institute Genomics Platform"/>
            <consortium name="The Broad Institute Genome Sequencing Center for Infectious Disease"/>
            <person name="Wu L."/>
            <person name="Ma J."/>
        </authorList>
    </citation>
    <scope>NUCLEOTIDE SEQUENCE [LARGE SCALE GENOMIC DNA]</scope>
    <source>
        <strain evidence="2">NBRC 112416</strain>
    </source>
</reference>
<dbReference type="Pfam" id="PF13671">
    <property type="entry name" value="AAA_33"/>
    <property type="match status" value="1"/>
</dbReference>
<evidence type="ECO:0000313" key="1">
    <source>
        <dbReference type="EMBL" id="GLQ57000.1"/>
    </source>
</evidence>
<dbReference type="InterPro" id="IPR027417">
    <property type="entry name" value="P-loop_NTPase"/>
</dbReference>
<dbReference type="SUPFAM" id="SSF52540">
    <property type="entry name" value="P-loop containing nucleoside triphosphate hydrolases"/>
    <property type="match status" value="1"/>
</dbReference>
<accession>A0ABQ5WAM6</accession>
<evidence type="ECO:0000313" key="2">
    <source>
        <dbReference type="Proteomes" id="UP001156691"/>
    </source>
</evidence>
<dbReference type="Gene3D" id="3.40.50.300">
    <property type="entry name" value="P-loop containing nucleotide triphosphate hydrolases"/>
    <property type="match status" value="1"/>
</dbReference>
<dbReference type="Proteomes" id="UP001156691">
    <property type="component" value="Unassembled WGS sequence"/>
</dbReference>
<dbReference type="EMBL" id="BSNS01000022">
    <property type="protein sequence ID" value="GLQ57000.1"/>
    <property type="molecule type" value="Genomic_DNA"/>
</dbReference>
<dbReference type="RefSeq" id="WP_284342378.1">
    <property type="nucleotide sequence ID" value="NZ_BSNS01000022.1"/>
</dbReference>
<keyword evidence="2" id="KW-1185">Reference proteome</keyword>
<protein>
    <recommendedName>
        <fullName evidence="3">Kinase</fullName>
    </recommendedName>
</protein>